<accession>A0A9P9I707</accession>
<dbReference type="Proteomes" id="UP000738349">
    <property type="component" value="Unassembled WGS sequence"/>
</dbReference>
<keyword evidence="2" id="KW-1185">Reference proteome</keyword>
<sequence length="185" mass="20484">MKTSLHLISGGGLYHLPDPTPPLLNKRGQRAIGADLTITYHSDLAQCEILLAGSRYTNAGNFKARTFLPFIQPAFILDLYPHLLSPKDNKISGLPLLLHIQPRTIVPRLLSSSDEGAPWPSSSAYVSLASPLDLDTFHIKEDVWPEPLSKTSVFIKLGSYLVPENDRPPHKGVHICYVLLLFPIE</sequence>
<protein>
    <submittedName>
        <fullName evidence="1">Uncharacterized protein</fullName>
    </submittedName>
</protein>
<proteinExistence type="predicted"/>
<comment type="caution">
    <text evidence="1">The sequence shown here is derived from an EMBL/GenBank/DDBJ whole genome shotgun (WGS) entry which is preliminary data.</text>
</comment>
<evidence type="ECO:0000313" key="1">
    <source>
        <dbReference type="EMBL" id="KAH7108980.1"/>
    </source>
</evidence>
<dbReference type="OrthoDB" id="5005275at2759"/>
<organism evidence="1 2">
    <name type="scientific">Dactylonectria macrodidyma</name>
    <dbReference type="NCBI Taxonomy" id="307937"/>
    <lineage>
        <taxon>Eukaryota</taxon>
        <taxon>Fungi</taxon>
        <taxon>Dikarya</taxon>
        <taxon>Ascomycota</taxon>
        <taxon>Pezizomycotina</taxon>
        <taxon>Sordariomycetes</taxon>
        <taxon>Hypocreomycetidae</taxon>
        <taxon>Hypocreales</taxon>
        <taxon>Nectriaceae</taxon>
        <taxon>Dactylonectria</taxon>
    </lineage>
</organism>
<name>A0A9P9I707_9HYPO</name>
<dbReference type="EMBL" id="JAGMUV010000056">
    <property type="protein sequence ID" value="KAH7108980.1"/>
    <property type="molecule type" value="Genomic_DNA"/>
</dbReference>
<reference evidence="1" key="1">
    <citation type="journal article" date="2021" name="Nat. Commun.">
        <title>Genetic determinants of endophytism in the Arabidopsis root mycobiome.</title>
        <authorList>
            <person name="Mesny F."/>
            <person name="Miyauchi S."/>
            <person name="Thiergart T."/>
            <person name="Pickel B."/>
            <person name="Atanasova L."/>
            <person name="Karlsson M."/>
            <person name="Huettel B."/>
            <person name="Barry K.W."/>
            <person name="Haridas S."/>
            <person name="Chen C."/>
            <person name="Bauer D."/>
            <person name="Andreopoulos W."/>
            <person name="Pangilinan J."/>
            <person name="LaButti K."/>
            <person name="Riley R."/>
            <person name="Lipzen A."/>
            <person name="Clum A."/>
            <person name="Drula E."/>
            <person name="Henrissat B."/>
            <person name="Kohler A."/>
            <person name="Grigoriev I.V."/>
            <person name="Martin F.M."/>
            <person name="Hacquard S."/>
        </authorList>
    </citation>
    <scope>NUCLEOTIDE SEQUENCE</scope>
    <source>
        <strain evidence="1">MPI-CAGE-AT-0147</strain>
    </source>
</reference>
<gene>
    <name evidence="1" type="ORF">EDB81DRAFT_849448</name>
</gene>
<dbReference type="AlphaFoldDB" id="A0A9P9I707"/>
<evidence type="ECO:0000313" key="2">
    <source>
        <dbReference type="Proteomes" id="UP000738349"/>
    </source>
</evidence>